<sequence length="184" mass="20148">MDYITTTIDVSGPKSKLVFRSVDRPAANLKERTRNQSQPQKPGGNCGQKEALVRTNPSRAPLENRPVVGGKVDSMTAFDSLAARLSTARAAMASQLHEPARLRAKEGSPDSHLSEQYGDVMNELNFIREDLNQQLKTVRDDLDPQFLDAAVETDSPIQSPLVSQNEEKEEALAASANETRPSFG</sequence>
<dbReference type="Proteomes" id="UP000784294">
    <property type="component" value="Unassembled WGS sequence"/>
</dbReference>
<dbReference type="AlphaFoldDB" id="A0A448XMV3"/>
<keyword evidence="3" id="KW-1185">Reference proteome</keyword>
<organism evidence="2 3">
    <name type="scientific">Protopolystoma xenopodis</name>
    <dbReference type="NCBI Taxonomy" id="117903"/>
    <lineage>
        <taxon>Eukaryota</taxon>
        <taxon>Metazoa</taxon>
        <taxon>Spiralia</taxon>
        <taxon>Lophotrochozoa</taxon>
        <taxon>Platyhelminthes</taxon>
        <taxon>Monogenea</taxon>
        <taxon>Polyopisthocotylea</taxon>
        <taxon>Polystomatidea</taxon>
        <taxon>Polystomatidae</taxon>
        <taxon>Protopolystoma</taxon>
    </lineage>
</organism>
<evidence type="ECO:0000256" key="1">
    <source>
        <dbReference type="SAM" id="MobiDB-lite"/>
    </source>
</evidence>
<comment type="caution">
    <text evidence="2">The sequence shown here is derived from an EMBL/GenBank/DDBJ whole genome shotgun (WGS) entry which is preliminary data.</text>
</comment>
<dbReference type="EMBL" id="CAAALY010265265">
    <property type="protein sequence ID" value="VEL40527.1"/>
    <property type="molecule type" value="Genomic_DNA"/>
</dbReference>
<name>A0A448XMV3_9PLAT</name>
<evidence type="ECO:0000313" key="2">
    <source>
        <dbReference type="EMBL" id="VEL40527.1"/>
    </source>
</evidence>
<protein>
    <submittedName>
        <fullName evidence="2">Uncharacterized protein</fullName>
    </submittedName>
</protein>
<proteinExistence type="predicted"/>
<accession>A0A448XMV3</accession>
<feature type="region of interest" description="Disordered" evidence="1">
    <location>
        <begin position="19"/>
        <end position="63"/>
    </location>
</feature>
<feature type="region of interest" description="Disordered" evidence="1">
    <location>
        <begin position="151"/>
        <end position="184"/>
    </location>
</feature>
<feature type="compositionally biased region" description="Polar residues" evidence="1">
    <location>
        <begin position="155"/>
        <end position="164"/>
    </location>
</feature>
<gene>
    <name evidence="2" type="ORF">PXEA_LOCUS33967</name>
</gene>
<reference evidence="2" key="1">
    <citation type="submission" date="2018-11" db="EMBL/GenBank/DDBJ databases">
        <authorList>
            <consortium name="Pathogen Informatics"/>
        </authorList>
    </citation>
    <scope>NUCLEOTIDE SEQUENCE</scope>
</reference>
<evidence type="ECO:0000313" key="3">
    <source>
        <dbReference type="Proteomes" id="UP000784294"/>
    </source>
</evidence>